<evidence type="ECO:0000313" key="2">
    <source>
        <dbReference type="Proteomes" id="UP001180020"/>
    </source>
</evidence>
<proteinExistence type="predicted"/>
<reference evidence="1" key="2">
    <citation type="submission" date="2023-06" db="EMBL/GenBank/DDBJ databases">
        <authorList>
            <person name="Ma L."/>
            <person name="Liu K.-W."/>
            <person name="Li Z."/>
            <person name="Hsiao Y.-Y."/>
            <person name="Qi Y."/>
            <person name="Fu T."/>
            <person name="Tang G."/>
            <person name="Zhang D."/>
            <person name="Sun W.-H."/>
            <person name="Liu D.-K."/>
            <person name="Li Y."/>
            <person name="Chen G.-Z."/>
            <person name="Liu X.-D."/>
            <person name="Liao X.-Y."/>
            <person name="Jiang Y.-T."/>
            <person name="Yu X."/>
            <person name="Hao Y."/>
            <person name="Huang J."/>
            <person name="Zhao X.-W."/>
            <person name="Ke S."/>
            <person name="Chen Y.-Y."/>
            <person name="Wu W.-L."/>
            <person name="Hsu J.-L."/>
            <person name="Lin Y.-F."/>
            <person name="Huang M.-D."/>
            <person name="Li C.-Y."/>
            <person name="Huang L."/>
            <person name="Wang Z.-W."/>
            <person name="Zhao X."/>
            <person name="Zhong W.-Y."/>
            <person name="Peng D.-H."/>
            <person name="Ahmad S."/>
            <person name="Lan S."/>
            <person name="Zhang J.-S."/>
            <person name="Tsai W.-C."/>
            <person name="Van De Peer Y."/>
            <person name="Liu Z.-J."/>
        </authorList>
    </citation>
    <scope>NUCLEOTIDE SEQUENCE</scope>
    <source>
        <strain evidence="1">CP</strain>
        <tissue evidence="1">Leaves</tissue>
    </source>
</reference>
<comment type="caution">
    <text evidence="1">The sequence shown here is derived from an EMBL/GenBank/DDBJ whole genome shotgun (WGS) entry which is preliminary data.</text>
</comment>
<name>A0AAV9F2Z4_ACOCL</name>
<sequence>MESNECNSNYYIYRYVFVIIYKYLTDDKCICRFSMHVVRIVHNFLDRLS</sequence>
<accession>A0AAV9F2Z4</accession>
<organism evidence="1 2">
    <name type="scientific">Acorus calamus</name>
    <name type="common">Sweet flag</name>
    <dbReference type="NCBI Taxonomy" id="4465"/>
    <lineage>
        <taxon>Eukaryota</taxon>
        <taxon>Viridiplantae</taxon>
        <taxon>Streptophyta</taxon>
        <taxon>Embryophyta</taxon>
        <taxon>Tracheophyta</taxon>
        <taxon>Spermatophyta</taxon>
        <taxon>Magnoliopsida</taxon>
        <taxon>Liliopsida</taxon>
        <taxon>Acoraceae</taxon>
        <taxon>Acorus</taxon>
    </lineage>
</organism>
<evidence type="ECO:0000313" key="1">
    <source>
        <dbReference type="EMBL" id="KAK1318713.1"/>
    </source>
</evidence>
<keyword evidence="2" id="KW-1185">Reference proteome</keyword>
<reference evidence="1" key="1">
    <citation type="journal article" date="2023" name="Nat. Commun.">
        <title>Diploid and tetraploid genomes of Acorus and the evolution of monocots.</title>
        <authorList>
            <person name="Ma L."/>
            <person name="Liu K.W."/>
            <person name="Li Z."/>
            <person name="Hsiao Y.Y."/>
            <person name="Qi Y."/>
            <person name="Fu T."/>
            <person name="Tang G.D."/>
            <person name="Zhang D."/>
            <person name="Sun W.H."/>
            <person name="Liu D.K."/>
            <person name="Li Y."/>
            <person name="Chen G.Z."/>
            <person name="Liu X.D."/>
            <person name="Liao X.Y."/>
            <person name="Jiang Y.T."/>
            <person name="Yu X."/>
            <person name="Hao Y."/>
            <person name="Huang J."/>
            <person name="Zhao X.W."/>
            <person name="Ke S."/>
            <person name="Chen Y.Y."/>
            <person name="Wu W.L."/>
            <person name="Hsu J.L."/>
            <person name="Lin Y.F."/>
            <person name="Huang M.D."/>
            <person name="Li C.Y."/>
            <person name="Huang L."/>
            <person name="Wang Z.W."/>
            <person name="Zhao X."/>
            <person name="Zhong W.Y."/>
            <person name="Peng D.H."/>
            <person name="Ahmad S."/>
            <person name="Lan S."/>
            <person name="Zhang J.S."/>
            <person name="Tsai W.C."/>
            <person name="Van de Peer Y."/>
            <person name="Liu Z.J."/>
        </authorList>
    </citation>
    <scope>NUCLEOTIDE SEQUENCE</scope>
    <source>
        <strain evidence="1">CP</strain>
    </source>
</reference>
<gene>
    <name evidence="1" type="ORF">QJS10_CPB04g00812</name>
</gene>
<dbReference type="Proteomes" id="UP001180020">
    <property type="component" value="Unassembled WGS sequence"/>
</dbReference>
<dbReference type="AlphaFoldDB" id="A0AAV9F2Z4"/>
<protein>
    <submittedName>
        <fullName evidence="1">Uncharacterized protein</fullName>
    </submittedName>
</protein>
<dbReference type="EMBL" id="JAUJYO010000004">
    <property type="protein sequence ID" value="KAK1318713.1"/>
    <property type="molecule type" value="Genomic_DNA"/>
</dbReference>